<gene>
    <name evidence="4" type="ORF">KSP40_PGU008265</name>
</gene>
<dbReference type="PANTHER" id="PTHR12409:SF0">
    <property type="entry name" value="PREFOLDIN SUBUNIT 3"/>
    <property type="match status" value="1"/>
</dbReference>
<dbReference type="Proteomes" id="UP001412067">
    <property type="component" value="Unassembled WGS sequence"/>
</dbReference>
<dbReference type="InterPro" id="IPR009053">
    <property type="entry name" value="Prefoldin"/>
</dbReference>
<protein>
    <submittedName>
        <fullName evidence="4">Prefoldin subunit 3</fullName>
    </submittedName>
</protein>
<keyword evidence="5" id="KW-1185">Reference proteome</keyword>
<dbReference type="InterPro" id="IPR016655">
    <property type="entry name" value="PFD3"/>
</dbReference>
<evidence type="ECO:0000256" key="3">
    <source>
        <dbReference type="SAM" id="Coils"/>
    </source>
</evidence>
<evidence type="ECO:0000256" key="2">
    <source>
        <dbReference type="ARBA" id="ARBA00023186"/>
    </source>
</evidence>
<proteinExistence type="inferred from homology"/>
<dbReference type="Gene3D" id="1.10.287.370">
    <property type="match status" value="1"/>
</dbReference>
<name>A0ABR2MWP0_9ASPA</name>
<keyword evidence="3" id="KW-0175">Coiled coil</keyword>
<evidence type="ECO:0000313" key="4">
    <source>
        <dbReference type="EMBL" id="KAK8967880.1"/>
    </source>
</evidence>
<dbReference type="Pfam" id="PF02996">
    <property type="entry name" value="Prefoldin"/>
    <property type="match status" value="1"/>
</dbReference>
<evidence type="ECO:0000313" key="5">
    <source>
        <dbReference type="Proteomes" id="UP001412067"/>
    </source>
</evidence>
<dbReference type="EMBL" id="JBBWWR010000004">
    <property type="protein sequence ID" value="KAK8967880.1"/>
    <property type="molecule type" value="Genomic_DNA"/>
</dbReference>
<dbReference type="CDD" id="cd23156">
    <property type="entry name" value="Prefoldin_3"/>
    <property type="match status" value="1"/>
</dbReference>
<dbReference type="InterPro" id="IPR004127">
    <property type="entry name" value="Prefoldin_subunit_alpha"/>
</dbReference>
<sequence length="153" mass="17183">MQVPCVELARWFQPACEDLIVDFELSEGIYSRARIENGDSVCLWLGANVMLEYSCHEAEELLKKNLENAKASLEVLIADLQGRFPTLSDSGSDPDIVFLLPHPIDVRIDLVLVLIVPGLVFLLPVCCRSTPIDPVTTARVYNWDVGQRRMRQA</sequence>
<dbReference type="PANTHER" id="PTHR12409">
    <property type="entry name" value="PREFOLDIN SUBUNIT 3"/>
    <property type="match status" value="1"/>
</dbReference>
<organism evidence="4 5">
    <name type="scientific">Platanthera guangdongensis</name>
    <dbReference type="NCBI Taxonomy" id="2320717"/>
    <lineage>
        <taxon>Eukaryota</taxon>
        <taxon>Viridiplantae</taxon>
        <taxon>Streptophyta</taxon>
        <taxon>Embryophyta</taxon>
        <taxon>Tracheophyta</taxon>
        <taxon>Spermatophyta</taxon>
        <taxon>Magnoliopsida</taxon>
        <taxon>Liliopsida</taxon>
        <taxon>Asparagales</taxon>
        <taxon>Orchidaceae</taxon>
        <taxon>Orchidoideae</taxon>
        <taxon>Orchideae</taxon>
        <taxon>Orchidinae</taxon>
        <taxon>Platanthera</taxon>
    </lineage>
</organism>
<reference evidence="4 5" key="1">
    <citation type="journal article" date="2022" name="Nat. Plants">
        <title>Genomes of leafy and leafless Platanthera orchids illuminate the evolution of mycoheterotrophy.</title>
        <authorList>
            <person name="Li M.H."/>
            <person name="Liu K.W."/>
            <person name="Li Z."/>
            <person name="Lu H.C."/>
            <person name="Ye Q.L."/>
            <person name="Zhang D."/>
            <person name="Wang J.Y."/>
            <person name="Li Y.F."/>
            <person name="Zhong Z.M."/>
            <person name="Liu X."/>
            <person name="Yu X."/>
            <person name="Liu D.K."/>
            <person name="Tu X.D."/>
            <person name="Liu B."/>
            <person name="Hao Y."/>
            <person name="Liao X.Y."/>
            <person name="Jiang Y.T."/>
            <person name="Sun W.H."/>
            <person name="Chen J."/>
            <person name="Chen Y.Q."/>
            <person name="Ai Y."/>
            <person name="Zhai J.W."/>
            <person name="Wu S.S."/>
            <person name="Zhou Z."/>
            <person name="Hsiao Y.Y."/>
            <person name="Wu W.L."/>
            <person name="Chen Y.Y."/>
            <person name="Lin Y.F."/>
            <person name="Hsu J.L."/>
            <person name="Li C.Y."/>
            <person name="Wang Z.W."/>
            <person name="Zhao X."/>
            <person name="Zhong W.Y."/>
            <person name="Ma X.K."/>
            <person name="Ma L."/>
            <person name="Huang J."/>
            <person name="Chen G.Z."/>
            <person name="Huang M.Z."/>
            <person name="Huang L."/>
            <person name="Peng D.H."/>
            <person name="Luo Y.B."/>
            <person name="Zou S.Q."/>
            <person name="Chen S.P."/>
            <person name="Lan S."/>
            <person name="Tsai W.C."/>
            <person name="Van de Peer Y."/>
            <person name="Liu Z.J."/>
        </authorList>
    </citation>
    <scope>NUCLEOTIDE SEQUENCE [LARGE SCALE GENOMIC DNA]</scope>
    <source>
        <strain evidence="4">Lor288</strain>
    </source>
</reference>
<dbReference type="SUPFAM" id="SSF46579">
    <property type="entry name" value="Prefoldin"/>
    <property type="match status" value="1"/>
</dbReference>
<comment type="similarity">
    <text evidence="1">Belongs to the prefoldin subunit alpha family.</text>
</comment>
<comment type="caution">
    <text evidence="4">The sequence shown here is derived from an EMBL/GenBank/DDBJ whole genome shotgun (WGS) entry which is preliminary data.</text>
</comment>
<keyword evidence="2" id="KW-0143">Chaperone</keyword>
<evidence type="ECO:0000256" key="1">
    <source>
        <dbReference type="ARBA" id="ARBA00010048"/>
    </source>
</evidence>
<accession>A0ABR2MWP0</accession>
<feature type="coiled-coil region" evidence="3">
    <location>
        <begin position="56"/>
        <end position="83"/>
    </location>
</feature>